<evidence type="ECO:0008006" key="5">
    <source>
        <dbReference type="Google" id="ProtNLM"/>
    </source>
</evidence>
<reference evidence="3 4" key="1">
    <citation type="submission" date="2014-02" db="EMBL/GenBank/DDBJ databases">
        <title>The small core and large imbalanced accessory genome model reveals a collaborative survival strategy of Sorangium cellulosum strains in nature.</title>
        <authorList>
            <person name="Han K."/>
            <person name="Peng R."/>
            <person name="Blom J."/>
            <person name="Li Y.-Z."/>
        </authorList>
    </citation>
    <scope>NUCLEOTIDE SEQUENCE [LARGE SCALE GENOMIC DNA]</scope>
    <source>
        <strain evidence="3 4">So0007-03</strain>
    </source>
</reference>
<dbReference type="GO" id="GO:0004016">
    <property type="term" value="F:adenylate cyclase activity"/>
    <property type="evidence" value="ECO:0007669"/>
    <property type="project" value="TreeGrafter"/>
</dbReference>
<comment type="caution">
    <text evidence="3">The sequence shown here is derived from an EMBL/GenBank/DDBJ whole genome shotgun (WGS) entry which is preliminary data.</text>
</comment>
<keyword evidence="1" id="KW-0547">Nucleotide-binding</keyword>
<keyword evidence="2" id="KW-0067">ATP-binding</keyword>
<dbReference type="GO" id="GO:0005524">
    <property type="term" value="F:ATP binding"/>
    <property type="evidence" value="ECO:0007669"/>
    <property type="project" value="UniProtKB-KW"/>
</dbReference>
<dbReference type="Proteomes" id="UP000075502">
    <property type="component" value="Unassembled WGS sequence"/>
</dbReference>
<dbReference type="AlphaFoldDB" id="A0A150TR27"/>
<evidence type="ECO:0000313" key="4">
    <source>
        <dbReference type="Proteomes" id="UP000075502"/>
    </source>
</evidence>
<evidence type="ECO:0000256" key="2">
    <source>
        <dbReference type="ARBA" id="ARBA00022840"/>
    </source>
</evidence>
<dbReference type="InterPro" id="IPR011990">
    <property type="entry name" value="TPR-like_helical_dom_sf"/>
</dbReference>
<dbReference type="PANTHER" id="PTHR16305:SF28">
    <property type="entry name" value="GUANYLATE CYCLASE DOMAIN-CONTAINING PROTEIN"/>
    <property type="match status" value="1"/>
</dbReference>
<dbReference type="Gene3D" id="1.25.40.10">
    <property type="entry name" value="Tetratricopeptide repeat domain"/>
    <property type="match status" value="1"/>
</dbReference>
<dbReference type="GO" id="GO:0005737">
    <property type="term" value="C:cytoplasm"/>
    <property type="evidence" value="ECO:0007669"/>
    <property type="project" value="TreeGrafter"/>
</dbReference>
<evidence type="ECO:0000313" key="3">
    <source>
        <dbReference type="EMBL" id="KYG07037.1"/>
    </source>
</evidence>
<sequence length="649" mass="69825">MVLALARPEVNELLSKLGAWRGVQEIRLKDLSRRAGERLVRQVLGDGVGAETVERLVDRADGNAFYLEELIRAVAEGKGEALPETVLAMVEMRLSRLDAAARRALRAASVFGEACWAGGVAALLGGATHAMFVSEWLTRLSEQEVLVARTESRFPGEREFAFRHALLREGAYAMLTEADRTLGHKVAGQWLDEHGETDRMVLAGHFERGAEPARAAAAYLSAAEQAIASGDAAVTAARARRGLACAGSGDVRAGLLGVLCEALTWTPQTWHTTIPYAEEVMRISPRGSLRWAQGAFAKIGATFIAGRYDELLATGQTLQATEPCEEALRPFTLALMAVTSVFDLRGRVREGTACMNRLAYVLNSFERPMPLASMWWNAMSAQRKAHANEDPWGALQCANASLSLAKSLNYDLLVSSSQLVQGLNLWFLGVSREAARVLSGLSPIVDTGVAVVCALRRFSLAWLRADEGAFDEARLLATELRDFGREHHLPLDEGRGRWVLAEVLRRAGDTDGAEREVEAARVLLGAASPLDYPGVLATLAALRLAQGRAADALAVAEEALSRNRAQGGACGMFRGAWVRLVHAEALHAAGAPAAARDAIAAAREHLLAIAPSIHDPGTRKSFLEDVPENARTFALARAWLAEPASSAVT</sequence>
<dbReference type="SUPFAM" id="SSF48452">
    <property type="entry name" value="TPR-like"/>
    <property type="match status" value="1"/>
</dbReference>
<protein>
    <recommendedName>
        <fullName evidence="5">MalT-like TPR region domain-containing protein</fullName>
    </recommendedName>
</protein>
<dbReference type="EMBL" id="JEME01001474">
    <property type="protein sequence ID" value="KYG07037.1"/>
    <property type="molecule type" value="Genomic_DNA"/>
</dbReference>
<proteinExistence type="predicted"/>
<gene>
    <name evidence="3" type="ORF">BE21_31415</name>
</gene>
<dbReference type="PANTHER" id="PTHR16305">
    <property type="entry name" value="TESTICULAR SOLUBLE ADENYLYL CYCLASE"/>
    <property type="match status" value="1"/>
</dbReference>
<name>A0A150TR27_SORCE</name>
<accession>A0A150TR27</accession>
<evidence type="ECO:0000256" key="1">
    <source>
        <dbReference type="ARBA" id="ARBA00022741"/>
    </source>
</evidence>
<organism evidence="3 4">
    <name type="scientific">Sorangium cellulosum</name>
    <name type="common">Polyangium cellulosum</name>
    <dbReference type="NCBI Taxonomy" id="56"/>
    <lineage>
        <taxon>Bacteria</taxon>
        <taxon>Pseudomonadati</taxon>
        <taxon>Myxococcota</taxon>
        <taxon>Polyangia</taxon>
        <taxon>Polyangiales</taxon>
        <taxon>Polyangiaceae</taxon>
        <taxon>Sorangium</taxon>
    </lineage>
</organism>